<dbReference type="Proteomes" id="UP000548326">
    <property type="component" value="Unassembled WGS sequence"/>
</dbReference>
<dbReference type="RefSeq" id="WP_139332342.1">
    <property type="nucleotide sequence ID" value="NZ_FTMG01000010.1"/>
</dbReference>
<organism evidence="2 4">
    <name type="scientific">Mucilaginibacter lappiensis</name>
    <dbReference type="NCBI Taxonomy" id="354630"/>
    <lineage>
        <taxon>Bacteria</taxon>
        <taxon>Pseudomonadati</taxon>
        <taxon>Bacteroidota</taxon>
        <taxon>Sphingobacteriia</taxon>
        <taxon>Sphingobacteriales</taxon>
        <taxon>Sphingobacteriaceae</taxon>
        <taxon>Mucilaginibacter</taxon>
    </lineage>
</organism>
<evidence type="ECO:0000313" key="1">
    <source>
        <dbReference type="EMBL" id="MBB6111138.1"/>
    </source>
</evidence>
<evidence type="ECO:0000313" key="2">
    <source>
        <dbReference type="EMBL" id="MBB6128738.1"/>
    </source>
</evidence>
<evidence type="ECO:0000313" key="4">
    <source>
        <dbReference type="Proteomes" id="UP000548326"/>
    </source>
</evidence>
<gene>
    <name evidence="2" type="ORF">HDF22_002861</name>
    <name evidence="1" type="ORF">HDF23_003905</name>
</gene>
<dbReference type="AlphaFoldDB" id="A0A841JJ62"/>
<name>A0A841JJ62_9SPHI</name>
<accession>A0A841JJ62</accession>
<sequence>MKINNFEPILDAYQLVRGAKIKGKKQDEIFELGIYDALKRGYTLYPLEHGVKYDDFSVIISEKELKNNFLIEGAKAAIAA</sequence>
<dbReference type="EMBL" id="JACHCA010000007">
    <property type="protein sequence ID" value="MBB6128738.1"/>
    <property type="molecule type" value="Genomic_DNA"/>
</dbReference>
<reference evidence="3 4" key="1">
    <citation type="submission" date="2020-08" db="EMBL/GenBank/DDBJ databases">
        <title>Genomic Encyclopedia of Type Strains, Phase IV (KMG-V): Genome sequencing to study the core and pangenomes of soil and plant-associated prokaryotes.</title>
        <authorList>
            <person name="Whitman W."/>
        </authorList>
    </citation>
    <scope>NUCLEOTIDE SEQUENCE [LARGE SCALE GENOMIC DNA]</scope>
    <source>
        <strain evidence="1 3">ANJLi2</strain>
        <strain evidence="2 4">MP601</strain>
    </source>
</reference>
<keyword evidence="3" id="KW-1185">Reference proteome</keyword>
<dbReference type="EMBL" id="JACHCB010000010">
    <property type="protein sequence ID" value="MBB6111138.1"/>
    <property type="molecule type" value="Genomic_DNA"/>
</dbReference>
<dbReference type="OrthoDB" id="798907at2"/>
<protein>
    <submittedName>
        <fullName evidence="2">Uncharacterized protein</fullName>
    </submittedName>
</protein>
<comment type="caution">
    <text evidence="2">The sequence shown here is derived from an EMBL/GenBank/DDBJ whole genome shotgun (WGS) entry which is preliminary data.</text>
</comment>
<dbReference type="Proteomes" id="UP000541583">
    <property type="component" value="Unassembled WGS sequence"/>
</dbReference>
<evidence type="ECO:0000313" key="3">
    <source>
        <dbReference type="Proteomes" id="UP000541583"/>
    </source>
</evidence>
<proteinExistence type="predicted"/>